<organism evidence="2 3">
    <name type="scientific">Deinococcus peraridilitoris (strain DSM 19664 / LMG 22246 / CIP 109416 / KR-200)</name>
    <dbReference type="NCBI Taxonomy" id="937777"/>
    <lineage>
        <taxon>Bacteria</taxon>
        <taxon>Thermotogati</taxon>
        <taxon>Deinococcota</taxon>
        <taxon>Deinococci</taxon>
        <taxon>Deinococcales</taxon>
        <taxon>Deinococcaceae</taxon>
        <taxon>Deinococcus</taxon>
    </lineage>
</organism>
<dbReference type="KEGG" id="dpd:Deipe_1649"/>
<accession>L0A1Z7</accession>
<dbReference type="GO" id="GO:0004386">
    <property type="term" value="F:helicase activity"/>
    <property type="evidence" value="ECO:0007669"/>
    <property type="project" value="UniProtKB-KW"/>
</dbReference>
<dbReference type="Pfam" id="PF06048">
    <property type="entry name" value="DUF927"/>
    <property type="match status" value="1"/>
</dbReference>
<reference evidence="3" key="1">
    <citation type="submission" date="2012-03" db="EMBL/GenBank/DDBJ databases">
        <title>Complete sequence of chromosome of Deinococcus peraridilitoris DSM 19664.</title>
        <authorList>
            <person name="Lucas S."/>
            <person name="Copeland A."/>
            <person name="Lapidus A."/>
            <person name="Glavina del Rio T."/>
            <person name="Dalin E."/>
            <person name="Tice H."/>
            <person name="Bruce D."/>
            <person name="Goodwin L."/>
            <person name="Pitluck S."/>
            <person name="Peters L."/>
            <person name="Mikhailova N."/>
            <person name="Lu M."/>
            <person name="Kyrpides N."/>
            <person name="Mavromatis K."/>
            <person name="Ivanova N."/>
            <person name="Brettin T."/>
            <person name="Detter J.C."/>
            <person name="Han C."/>
            <person name="Larimer F."/>
            <person name="Land M."/>
            <person name="Hauser L."/>
            <person name="Markowitz V."/>
            <person name="Cheng J.-F."/>
            <person name="Hugenholtz P."/>
            <person name="Woyke T."/>
            <person name="Wu D."/>
            <person name="Pukall R."/>
            <person name="Steenblock K."/>
            <person name="Brambilla E."/>
            <person name="Klenk H.-P."/>
            <person name="Eisen J.A."/>
        </authorList>
    </citation>
    <scope>NUCLEOTIDE SEQUENCE [LARGE SCALE GENOMIC DNA]</scope>
    <source>
        <strain evidence="3">DSM 19664 / LMG 22246 / CIP 109416 / KR-200</strain>
    </source>
</reference>
<dbReference type="EMBL" id="CP003382">
    <property type="protein sequence ID" value="AFZ67182.1"/>
    <property type="molecule type" value="Genomic_DNA"/>
</dbReference>
<dbReference type="HOGENOM" id="CLU_360838_0_0_0"/>
<gene>
    <name evidence="2" type="ordered locus">Deipe_1649</name>
</gene>
<keyword evidence="2" id="KW-0378">Hydrolase</keyword>
<dbReference type="RefSeq" id="WP_015235490.1">
    <property type="nucleotide sequence ID" value="NC_019793.1"/>
</dbReference>
<evidence type="ECO:0000313" key="3">
    <source>
        <dbReference type="Proteomes" id="UP000010467"/>
    </source>
</evidence>
<protein>
    <submittedName>
        <fullName evidence="2">DNA/RNA helicase, superfamily II</fullName>
    </submittedName>
</protein>
<keyword evidence="2" id="KW-0547">Nucleotide-binding</keyword>
<feature type="domain" description="DUF927" evidence="1">
    <location>
        <begin position="253"/>
        <end position="518"/>
    </location>
</feature>
<dbReference type="Proteomes" id="UP000010467">
    <property type="component" value="Chromosome"/>
</dbReference>
<keyword evidence="3" id="KW-1185">Reference proteome</keyword>
<dbReference type="PATRIC" id="fig|937777.3.peg.1647"/>
<dbReference type="InterPro" id="IPR009270">
    <property type="entry name" value="DUF927"/>
</dbReference>
<dbReference type="AlphaFoldDB" id="L0A1Z7"/>
<keyword evidence="2" id="KW-0067">ATP-binding</keyword>
<dbReference type="STRING" id="937777.Deipe_1649"/>
<sequence>MTTIARPRSFPHLTPPHLTFLQERGISPNVIGARGYGSIHDTEVLWQIEPRFVGSQRPHGQTLVIPHYRLGQQDPFVFSVRYGDTLNGDFRHRQRPYDVHPIFDLLPLHREGLLDPSRPIVFVPSVLDADALTSREGQRVVPIALEDIARSTSTWPELDEVRWEGRPVTLAFPDPHADPPLLRALQRLARALLGRQAQVRDLSSDDETQGGARLFRGAAFTDQKVLTLHPETRQEVLLPDGFEEVNGKLCETDDNKGKVLYTGRLYVSAIGTNVATGERLYEVSFDDGGQLQVVTAPSRTFAQSGSLIRLLNARGAFVHNGNAAKLVKYLAACAAHNIHTLPKRLVSDRLGMLPNGMLVTPAGSTGGRVQYIGRYADHLTLRPDDSAYQEALRVVATWEGTSVLWWLIGQTLASPFLRRLKPRRYPATYLAGDSGTGKTTSGNFAQGVWVMPGEEPFQLQGMRTTQAGMLQTLEQLGGLPLLIDEAHTCPDSAGLERTVYSFANGQSYARGSAHGQVQGGGLLGGAILLVGEARPAFQHAGSHNRLLLLSADEHPPLGADAGRATRLGQERARVLEDAWERGAGHLGPQVARVVLEDWAAFEARVRDRRAQEDLRALQEWGHAVAAVQATLNVLFTAVLRCPPPREVTALPVFLSEQLRAHRSASNPAREAFEDLRMLILQARRHQGPGSVTLHVGRELIAWQDDAHTFVLTGTRAFKGRLGELGVQLHGKRWAEQGWIAPDAKSGASTRSVYCAMTKGQVRVLAVPNSAVVGDG</sequence>
<keyword evidence="2" id="KW-0347">Helicase</keyword>
<dbReference type="eggNOG" id="COG5519">
    <property type="taxonomic scope" value="Bacteria"/>
</dbReference>
<evidence type="ECO:0000313" key="2">
    <source>
        <dbReference type="EMBL" id="AFZ67182.1"/>
    </source>
</evidence>
<evidence type="ECO:0000259" key="1">
    <source>
        <dbReference type="Pfam" id="PF06048"/>
    </source>
</evidence>
<proteinExistence type="predicted"/>
<name>L0A1Z7_DEIPD</name>